<dbReference type="InterPro" id="IPR026591">
    <property type="entry name" value="Sirtuin_cat_small_dom_sf"/>
</dbReference>
<evidence type="ECO:0000313" key="6">
    <source>
        <dbReference type="EMBL" id="AGA67022.1"/>
    </source>
</evidence>
<dbReference type="SUPFAM" id="SSF52467">
    <property type="entry name" value="DHS-like NAD/FAD-binding domain"/>
    <property type="match status" value="1"/>
</dbReference>
<dbReference type="GO" id="GO:0070403">
    <property type="term" value="F:NAD+ binding"/>
    <property type="evidence" value="ECO:0007669"/>
    <property type="project" value="InterPro"/>
</dbReference>
<dbReference type="InterPro" id="IPR029035">
    <property type="entry name" value="DHS-like_NAD/FAD-binding_dom"/>
</dbReference>
<feature type="binding site" evidence="4">
    <location>
        <position position="141"/>
    </location>
    <ligand>
        <name>Zn(2+)</name>
        <dbReference type="ChEBI" id="CHEBI:29105"/>
    </ligand>
</feature>
<dbReference type="Pfam" id="PF02146">
    <property type="entry name" value="SIR2"/>
    <property type="match status" value="1"/>
</dbReference>
<evidence type="ECO:0000313" key="7">
    <source>
        <dbReference type="Proteomes" id="UP000010793"/>
    </source>
</evidence>
<dbReference type="EMBL" id="CP002873">
    <property type="protein sequence ID" value="AGA67022.1"/>
    <property type="molecule type" value="Genomic_DNA"/>
</dbReference>
<sequence>MEIISFYYIIISMIDYKEIADKIKASKYAVAFTGAGISVESGVPPFRGENGLWEKHGSQFAEISYFTRHPKESWHSLKKVFYEPIDNVKPNKAHLVLAELEKKGIMRSVITQNIDNLHQEAGSKIVYELHGTAQYAVCMKCHNKYKIDKKILSMDPPTCENCNSILKPNFVFFGEALPTYDFQSSVEDAQKCDLFIIIGTGGEVMPAAQIPHIAKRAGATIMEINPEPSNFTNSIVDIYIKEKAGVAFTEIEKYL</sequence>
<dbReference type="Gene3D" id="3.40.50.1220">
    <property type="entry name" value="TPP-binding domain"/>
    <property type="match status" value="1"/>
</dbReference>
<keyword evidence="7" id="KW-1185">Reference proteome</keyword>
<keyword evidence="2" id="KW-0808">Transferase</keyword>
<dbReference type="KEGG" id="bpip:BPP43_09185"/>
<evidence type="ECO:0000259" key="5">
    <source>
        <dbReference type="PROSITE" id="PS50305"/>
    </source>
</evidence>
<evidence type="ECO:0000256" key="4">
    <source>
        <dbReference type="PROSITE-ProRule" id="PRU00236"/>
    </source>
</evidence>
<dbReference type="Gene3D" id="3.30.1600.10">
    <property type="entry name" value="SIR2/SIRT2 'Small Domain"/>
    <property type="match status" value="1"/>
</dbReference>
<evidence type="ECO:0000256" key="3">
    <source>
        <dbReference type="ARBA" id="ARBA00023027"/>
    </source>
</evidence>
<accession>A0A3B6VSD0</accession>
<dbReference type="EC" id="2.3.1.286" evidence="1"/>
<name>A0A3B6VSD0_BRAPL</name>
<dbReference type="PANTHER" id="PTHR11085">
    <property type="entry name" value="NAD-DEPENDENT PROTEIN DEACYLASE SIRTUIN-5, MITOCHONDRIAL-RELATED"/>
    <property type="match status" value="1"/>
</dbReference>
<dbReference type="InterPro" id="IPR026590">
    <property type="entry name" value="Ssirtuin_cat_dom"/>
</dbReference>
<feature type="active site" description="Proton acceptor" evidence="4">
    <location>
        <position position="130"/>
    </location>
</feature>
<feature type="binding site" evidence="4">
    <location>
        <position position="162"/>
    </location>
    <ligand>
        <name>Zn(2+)</name>
        <dbReference type="ChEBI" id="CHEBI:29105"/>
    </ligand>
</feature>
<keyword evidence="4" id="KW-0479">Metal-binding</keyword>
<dbReference type="PANTHER" id="PTHR11085:SF10">
    <property type="entry name" value="NAD-DEPENDENT PROTEIN DEACYLASE SIRTUIN-5, MITOCHONDRIAL-RELATED"/>
    <property type="match status" value="1"/>
</dbReference>
<organism evidence="6 7">
    <name type="scientific">Brachyspira pilosicoli P43/6/78</name>
    <dbReference type="NCBI Taxonomy" id="1042417"/>
    <lineage>
        <taxon>Bacteria</taxon>
        <taxon>Pseudomonadati</taxon>
        <taxon>Spirochaetota</taxon>
        <taxon>Spirochaetia</taxon>
        <taxon>Brachyspirales</taxon>
        <taxon>Brachyspiraceae</taxon>
        <taxon>Brachyspira</taxon>
    </lineage>
</organism>
<dbReference type="InterPro" id="IPR050134">
    <property type="entry name" value="NAD-dep_sirtuin_deacylases"/>
</dbReference>
<dbReference type="PROSITE" id="PS50305">
    <property type="entry name" value="SIRTUIN"/>
    <property type="match status" value="1"/>
</dbReference>
<evidence type="ECO:0000256" key="1">
    <source>
        <dbReference type="ARBA" id="ARBA00012928"/>
    </source>
</evidence>
<dbReference type="NCBIfam" id="NF001753">
    <property type="entry name" value="PRK00481.1-3"/>
    <property type="match status" value="1"/>
</dbReference>
<feature type="domain" description="Deacetylase sirtuin-type" evidence="5">
    <location>
        <begin position="9"/>
        <end position="255"/>
    </location>
</feature>
<feature type="binding site" evidence="4">
    <location>
        <position position="159"/>
    </location>
    <ligand>
        <name>Zn(2+)</name>
        <dbReference type="ChEBI" id="CHEBI:29105"/>
    </ligand>
</feature>
<keyword evidence="3" id="KW-0520">NAD</keyword>
<keyword evidence="4" id="KW-0862">Zinc</keyword>
<dbReference type="GO" id="GO:0017136">
    <property type="term" value="F:histone deacetylase activity, NAD-dependent"/>
    <property type="evidence" value="ECO:0007669"/>
    <property type="project" value="TreeGrafter"/>
</dbReference>
<dbReference type="Proteomes" id="UP000010793">
    <property type="component" value="Chromosome"/>
</dbReference>
<evidence type="ECO:0000256" key="2">
    <source>
        <dbReference type="ARBA" id="ARBA00022679"/>
    </source>
</evidence>
<proteinExistence type="predicted"/>
<reference evidence="6 7" key="1">
    <citation type="journal article" date="2013" name="Genome Announc.">
        <title>Complete Genome Sequence of the Porcine Strain Brachyspira pilosicoli P43/6/78(T.).</title>
        <authorList>
            <person name="Lin C."/>
            <person name="den Bakker H.C."/>
            <person name="Suzuki H."/>
            <person name="Lefebure T."/>
            <person name="Ponnala L."/>
            <person name="Sun Q."/>
            <person name="Stanhope M.J."/>
            <person name="Wiedmann M."/>
            <person name="Duhamel G.E."/>
        </authorList>
    </citation>
    <scope>NUCLEOTIDE SEQUENCE [LARGE SCALE GENOMIC DNA]</scope>
    <source>
        <strain evidence="6 7">P43/6/78</strain>
    </source>
</reference>
<dbReference type="AlphaFoldDB" id="A0A3B6VSD0"/>
<dbReference type="InterPro" id="IPR003000">
    <property type="entry name" value="Sirtuin"/>
</dbReference>
<dbReference type="GO" id="GO:0046872">
    <property type="term" value="F:metal ion binding"/>
    <property type="evidence" value="ECO:0007669"/>
    <property type="project" value="UniProtKB-KW"/>
</dbReference>
<feature type="binding site" evidence="4">
    <location>
        <position position="138"/>
    </location>
    <ligand>
        <name>Zn(2+)</name>
        <dbReference type="ChEBI" id="CHEBI:29105"/>
    </ligand>
</feature>
<gene>
    <name evidence="6" type="ORF">BPP43_09185</name>
</gene>
<protein>
    <recommendedName>
        <fullName evidence="1">protein acetyllysine N-acetyltransferase</fullName>
        <ecNumber evidence="1">2.3.1.286</ecNumber>
    </recommendedName>
</protein>